<evidence type="ECO:0000313" key="8">
    <source>
        <dbReference type="Proteomes" id="UP000064249"/>
    </source>
</evidence>
<dbReference type="GO" id="GO:0016279">
    <property type="term" value="F:protein-lysine N-methyltransferase activity"/>
    <property type="evidence" value="ECO:0007669"/>
    <property type="project" value="RHEA"/>
</dbReference>
<dbReference type="GO" id="GO:0005840">
    <property type="term" value="C:ribosome"/>
    <property type="evidence" value="ECO:0007669"/>
    <property type="project" value="UniProtKB-KW"/>
</dbReference>
<dbReference type="PANTHER" id="PTHR43648:SF1">
    <property type="entry name" value="ELECTRON TRANSFER FLAVOPROTEIN BETA SUBUNIT LYSINE METHYLTRANSFERASE"/>
    <property type="match status" value="1"/>
</dbReference>
<evidence type="ECO:0000256" key="5">
    <source>
        <dbReference type="ARBA" id="ARBA00022691"/>
    </source>
</evidence>
<feature type="binding site" evidence="6">
    <location>
        <position position="197"/>
    </location>
    <ligand>
        <name>S-adenosyl-L-methionine</name>
        <dbReference type="ChEBI" id="CHEBI:59789"/>
    </ligand>
</feature>
<dbReference type="SUPFAM" id="SSF53335">
    <property type="entry name" value="S-adenosyl-L-methionine-dependent methyltransferases"/>
    <property type="match status" value="1"/>
</dbReference>
<dbReference type="GO" id="GO:0032259">
    <property type="term" value="P:methylation"/>
    <property type="evidence" value="ECO:0007669"/>
    <property type="project" value="UniProtKB-KW"/>
</dbReference>
<evidence type="ECO:0000256" key="1">
    <source>
        <dbReference type="ARBA" id="ARBA00009741"/>
    </source>
</evidence>
<dbReference type="PATRIC" id="fig|167964.4.peg.1325"/>
<dbReference type="PANTHER" id="PTHR43648">
    <property type="entry name" value="ELECTRON TRANSFER FLAVOPROTEIN BETA SUBUNIT LYSINE METHYLTRANSFERASE"/>
    <property type="match status" value="1"/>
</dbReference>
<comment type="similarity">
    <text evidence="1 6">Belongs to the methyltransferase superfamily. PrmA family.</text>
</comment>
<dbReference type="AlphaFoldDB" id="A0A117LGI8"/>
<keyword evidence="4 6" id="KW-0808">Transferase</keyword>
<comment type="catalytic activity">
    <reaction evidence="6">
        <text>L-lysyl-[protein] + 3 S-adenosyl-L-methionine = N(6),N(6),N(6)-trimethyl-L-lysyl-[protein] + 3 S-adenosyl-L-homocysteine + 3 H(+)</text>
        <dbReference type="Rhea" id="RHEA:54192"/>
        <dbReference type="Rhea" id="RHEA-COMP:9752"/>
        <dbReference type="Rhea" id="RHEA-COMP:13826"/>
        <dbReference type="ChEBI" id="CHEBI:15378"/>
        <dbReference type="ChEBI" id="CHEBI:29969"/>
        <dbReference type="ChEBI" id="CHEBI:57856"/>
        <dbReference type="ChEBI" id="CHEBI:59789"/>
        <dbReference type="ChEBI" id="CHEBI:61961"/>
    </reaction>
</comment>
<evidence type="ECO:0000256" key="6">
    <source>
        <dbReference type="HAMAP-Rule" id="MF_00735"/>
    </source>
</evidence>
<proteinExistence type="inferred from homology"/>
<keyword evidence="2 6" id="KW-0963">Cytoplasm</keyword>
<protein>
    <recommendedName>
        <fullName evidence="6">Ribosomal protein L11 methyltransferase</fullName>
        <shortName evidence="6">L11 Mtase</shortName>
        <ecNumber evidence="6">2.1.1.-</ecNumber>
    </recommendedName>
</protein>
<keyword evidence="7" id="KW-0687">Ribonucleoprotein</keyword>
<sequence length="316" mass="34580">MADPENKTHWMQIKIQTDGEIAEALAEVLGRFISDGVVVESITKFNPHTQENEPTGEVAVSGYLKVDGAFEANKQAIEQALWHLSQISPIPQPDYTLVKDQDWMSAWKEHYNPIPLGESLLILPAWQEPKAGEKRHIIRINPAMAFGTGTHPTTQLCLCLLEKTIQPGMHAIDVGCGSGILSIAALRLGASHVIAVDTDEQSVISTHENAGLNQVSPGELEIGKGSVKDILSGRFSYQEAPLVLVNILAPIIIRLFEQGLEKTVQEDGILLLSGILDHQEKDVLEAAQNVGFSVIQKLSDADWVSFALRKGRTDFL</sequence>
<dbReference type="Gene3D" id="3.40.50.150">
    <property type="entry name" value="Vaccinia Virus protein VP39"/>
    <property type="match status" value="1"/>
</dbReference>
<dbReference type="Pfam" id="PF06325">
    <property type="entry name" value="PrmA"/>
    <property type="match status" value="1"/>
</dbReference>
<comment type="function">
    <text evidence="6">Methylates ribosomal protein L11.</text>
</comment>
<accession>A0A117LGI8</accession>
<name>A0A117LGI8_9CHLR</name>
<dbReference type="NCBIfam" id="TIGR00406">
    <property type="entry name" value="prmA"/>
    <property type="match status" value="1"/>
</dbReference>
<reference evidence="7 8" key="1">
    <citation type="journal article" date="2015" name="MBio">
        <title>Genome-Resolved Metagenomic Analysis Reveals Roles for Candidate Phyla and Other Microbial Community Members in Biogeochemical Transformations in Oil Reservoirs.</title>
        <authorList>
            <person name="Hu P."/>
            <person name="Tom L."/>
            <person name="Singh A."/>
            <person name="Thomas B.C."/>
            <person name="Baker B.J."/>
            <person name="Piceno Y.M."/>
            <person name="Andersen G.L."/>
            <person name="Banfield J.F."/>
        </authorList>
    </citation>
    <scope>NUCLEOTIDE SEQUENCE [LARGE SCALE GENOMIC DNA]</scope>
    <source>
        <strain evidence="7">46_16</strain>
    </source>
</reference>
<feature type="binding site" evidence="6">
    <location>
        <position position="246"/>
    </location>
    <ligand>
        <name>S-adenosyl-L-methionine</name>
        <dbReference type="ChEBI" id="CHEBI:59789"/>
    </ligand>
</feature>
<evidence type="ECO:0000313" key="7">
    <source>
        <dbReference type="EMBL" id="KUK45913.1"/>
    </source>
</evidence>
<keyword evidence="7" id="KW-0689">Ribosomal protein</keyword>
<dbReference type="EMBL" id="LGFU01000116">
    <property type="protein sequence ID" value="KUK45913.1"/>
    <property type="molecule type" value="Genomic_DNA"/>
</dbReference>
<dbReference type="InterPro" id="IPR050078">
    <property type="entry name" value="Ribosomal_L11_MeTrfase_PrmA"/>
</dbReference>
<dbReference type="Proteomes" id="UP000064249">
    <property type="component" value="Unassembled WGS sequence"/>
</dbReference>
<gene>
    <name evidence="6" type="primary">prmA</name>
    <name evidence="7" type="ORF">XD73_1214</name>
</gene>
<dbReference type="CDD" id="cd02440">
    <property type="entry name" value="AdoMet_MTases"/>
    <property type="match status" value="1"/>
</dbReference>
<keyword evidence="5 6" id="KW-0949">S-adenosyl-L-methionine</keyword>
<dbReference type="GO" id="GO:0005737">
    <property type="term" value="C:cytoplasm"/>
    <property type="evidence" value="ECO:0007669"/>
    <property type="project" value="UniProtKB-SubCell"/>
</dbReference>
<evidence type="ECO:0000256" key="2">
    <source>
        <dbReference type="ARBA" id="ARBA00022490"/>
    </source>
</evidence>
<dbReference type="EC" id="2.1.1.-" evidence="6"/>
<comment type="subcellular location">
    <subcellularLocation>
        <location evidence="6">Cytoplasm</location>
    </subcellularLocation>
</comment>
<dbReference type="InterPro" id="IPR029063">
    <property type="entry name" value="SAM-dependent_MTases_sf"/>
</dbReference>
<comment type="caution">
    <text evidence="7">The sequence shown here is derived from an EMBL/GenBank/DDBJ whole genome shotgun (WGS) entry which is preliminary data.</text>
</comment>
<dbReference type="HAMAP" id="MF_00735">
    <property type="entry name" value="Methyltr_PrmA"/>
    <property type="match status" value="1"/>
</dbReference>
<dbReference type="InterPro" id="IPR004498">
    <property type="entry name" value="Ribosomal_PrmA_MeTrfase"/>
</dbReference>
<dbReference type="PIRSF" id="PIRSF000401">
    <property type="entry name" value="RPL11_MTase"/>
    <property type="match status" value="1"/>
</dbReference>
<evidence type="ECO:0000256" key="3">
    <source>
        <dbReference type="ARBA" id="ARBA00022603"/>
    </source>
</evidence>
<keyword evidence="3 6" id="KW-0489">Methyltransferase</keyword>
<evidence type="ECO:0000256" key="4">
    <source>
        <dbReference type="ARBA" id="ARBA00022679"/>
    </source>
</evidence>
<feature type="binding site" evidence="6">
    <location>
        <position position="154"/>
    </location>
    <ligand>
        <name>S-adenosyl-L-methionine</name>
        <dbReference type="ChEBI" id="CHEBI:59789"/>
    </ligand>
</feature>
<organism evidence="7 8">
    <name type="scientific">Anaerolinea thermophila</name>
    <dbReference type="NCBI Taxonomy" id="167964"/>
    <lineage>
        <taxon>Bacteria</taxon>
        <taxon>Bacillati</taxon>
        <taxon>Chloroflexota</taxon>
        <taxon>Anaerolineae</taxon>
        <taxon>Anaerolineales</taxon>
        <taxon>Anaerolineaceae</taxon>
        <taxon>Anaerolinea</taxon>
    </lineage>
</organism>
<feature type="binding site" evidence="6">
    <location>
        <position position="175"/>
    </location>
    <ligand>
        <name>S-adenosyl-L-methionine</name>
        <dbReference type="ChEBI" id="CHEBI:59789"/>
    </ligand>
</feature>